<organism evidence="1 2">
    <name type="scientific">Rhizobium multihospitium</name>
    <dbReference type="NCBI Taxonomy" id="410764"/>
    <lineage>
        <taxon>Bacteria</taxon>
        <taxon>Pseudomonadati</taxon>
        <taxon>Pseudomonadota</taxon>
        <taxon>Alphaproteobacteria</taxon>
        <taxon>Hyphomicrobiales</taxon>
        <taxon>Rhizobiaceae</taxon>
        <taxon>Rhizobium/Agrobacterium group</taxon>
        <taxon>Rhizobium</taxon>
    </lineage>
</organism>
<evidence type="ECO:0000313" key="2">
    <source>
        <dbReference type="Proteomes" id="UP000199101"/>
    </source>
</evidence>
<reference evidence="2" key="1">
    <citation type="submission" date="2016-08" db="EMBL/GenBank/DDBJ databases">
        <authorList>
            <person name="Varghese N."/>
            <person name="Submissions Spin"/>
        </authorList>
    </citation>
    <scope>NUCLEOTIDE SEQUENCE [LARGE SCALE GENOMIC DNA]</scope>
    <source>
        <strain evidence="2">HAMBI 2975</strain>
    </source>
</reference>
<accession>A0A1C3WSL0</accession>
<dbReference type="OrthoDB" id="5443558at2"/>
<protein>
    <recommendedName>
        <fullName evidence="3">Glycosyl transferases group 1</fullName>
    </recommendedName>
</protein>
<sequence>MHAQAEKQIVASHGAEHALPAFPFGWEHHKDRHCIWIVSPEGYIHSRAFEDVALGLHYAFAELGGSAPLVTDPRDWNGRVPIVYGANLLPSVAAQWLPPESIIVNMEQVSAESSWINHRYLGLLKKFAVLDYSERNRQGLARFGIPAEILDVGYNRYLTRVPQAPVKDIDVLFYGSVNERRKNVLVALQASGLNLVHLFGVYGTERDAFIGRSKIVLNVHHFDAAIFEICRVSFLLANGACVVSEGNIHDPEVAAFAEGMAFCNYDRLVETCIELVRDDERRSAIASRGFGMMCERQQAAILSALMARGG</sequence>
<dbReference type="Proteomes" id="UP000199101">
    <property type="component" value="Unassembled WGS sequence"/>
</dbReference>
<keyword evidence="2" id="KW-1185">Reference proteome</keyword>
<proteinExistence type="predicted"/>
<name>A0A1C3WSL0_9HYPH</name>
<gene>
    <name evidence="1" type="ORF">GA0061103_6169</name>
</gene>
<dbReference type="STRING" id="410764.GA0061103_6169"/>
<evidence type="ECO:0000313" key="1">
    <source>
        <dbReference type="EMBL" id="SCB42941.1"/>
    </source>
</evidence>
<dbReference type="AlphaFoldDB" id="A0A1C3WSL0"/>
<dbReference type="EMBL" id="FMAG01000007">
    <property type="protein sequence ID" value="SCB42941.1"/>
    <property type="molecule type" value="Genomic_DNA"/>
</dbReference>
<dbReference type="RefSeq" id="WP_092716104.1">
    <property type="nucleotide sequence ID" value="NZ_FMAG01000007.1"/>
</dbReference>
<evidence type="ECO:0008006" key="3">
    <source>
        <dbReference type="Google" id="ProtNLM"/>
    </source>
</evidence>